<organism evidence="2 3">
    <name type="scientific">Onishia taeanensis</name>
    <dbReference type="NCBI Taxonomy" id="284577"/>
    <lineage>
        <taxon>Bacteria</taxon>
        <taxon>Pseudomonadati</taxon>
        <taxon>Pseudomonadota</taxon>
        <taxon>Gammaproteobacteria</taxon>
        <taxon>Oceanospirillales</taxon>
        <taxon>Halomonadaceae</taxon>
        <taxon>Onishia</taxon>
    </lineage>
</organism>
<sequence>MNRPFLFVLPLMALLLGPVADAHAHPHGWVDLGVTVQFDDQSRVVALEQRWRMDPFYSLVLMEELAAVETEKSMEERLDQLGLEIRNNLASQHYFTELSYDGHSVPLGEVHDYSIRRQGGRLVFSFLLPLDEPWKLAGAPLRYRVFDPSYYIEVLHEAKDETPRADALTLRGAPEGCSGHILPADPDPAKVAMAAQLDVDETGEPGLGRFFAETGEIACEH</sequence>
<feature type="chain" id="PRO_5011741347" evidence="1">
    <location>
        <begin position="25"/>
        <end position="221"/>
    </location>
</feature>
<reference evidence="2 3" key="1">
    <citation type="submission" date="2016-10" db="EMBL/GenBank/DDBJ databases">
        <authorList>
            <person name="de Groot N.N."/>
        </authorList>
    </citation>
    <scope>NUCLEOTIDE SEQUENCE [LARGE SCALE GENOMIC DNA]</scope>
    <source>
        <strain evidence="2 3">BH539</strain>
    </source>
</reference>
<keyword evidence="3" id="KW-1185">Reference proteome</keyword>
<accession>A0A1G7UXZ0</accession>
<dbReference type="EMBL" id="FNCI01000017">
    <property type="protein sequence ID" value="SDG51600.1"/>
    <property type="molecule type" value="Genomic_DNA"/>
</dbReference>
<evidence type="ECO:0000256" key="1">
    <source>
        <dbReference type="SAM" id="SignalP"/>
    </source>
</evidence>
<dbReference type="RefSeq" id="WP_245696530.1">
    <property type="nucleotide sequence ID" value="NZ_FNCI01000017.1"/>
</dbReference>
<dbReference type="InterPro" id="IPR010412">
    <property type="entry name" value="DUF1007"/>
</dbReference>
<dbReference type="AlphaFoldDB" id="A0A1G7UXZ0"/>
<evidence type="ECO:0000313" key="2">
    <source>
        <dbReference type="EMBL" id="SDG51600.1"/>
    </source>
</evidence>
<evidence type="ECO:0000313" key="3">
    <source>
        <dbReference type="Proteomes" id="UP000198641"/>
    </source>
</evidence>
<keyword evidence="1" id="KW-0732">Signal</keyword>
<gene>
    <name evidence="2" type="ORF">SAMN05216571_11710</name>
</gene>
<name>A0A1G7UXZ0_9GAMM</name>
<dbReference type="Proteomes" id="UP000198641">
    <property type="component" value="Unassembled WGS sequence"/>
</dbReference>
<proteinExistence type="predicted"/>
<dbReference type="Pfam" id="PF06226">
    <property type="entry name" value="DUF1007"/>
    <property type="match status" value="1"/>
</dbReference>
<feature type="signal peptide" evidence="1">
    <location>
        <begin position="1"/>
        <end position="24"/>
    </location>
</feature>
<protein>
    <submittedName>
        <fullName evidence="2">ABC-type uncharacterized transport system, substrate-binding protein</fullName>
    </submittedName>
</protein>
<dbReference type="STRING" id="284577.SAMN05216571_11710"/>